<dbReference type="EMBL" id="BMHP01000001">
    <property type="protein sequence ID" value="GGD53543.1"/>
    <property type="molecule type" value="Genomic_DNA"/>
</dbReference>
<comment type="caution">
    <text evidence="3">The sequence shown here is derived from an EMBL/GenBank/DDBJ whole genome shotgun (WGS) entry which is preliminary data.</text>
</comment>
<gene>
    <name evidence="3" type="ORF">GCM10010911_08880</name>
</gene>
<reference evidence="3" key="1">
    <citation type="journal article" date="2014" name="Int. J. Syst. Evol. Microbiol.">
        <title>Complete genome sequence of Corynebacterium casei LMG S-19264T (=DSM 44701T), isolated from a smear-ripened cheese.</title>
        <authorList>
            <consortium name="US DOE Joint Genome Institute (JGI-PGF)"/>
            <person name="Walter F."/>
            <person name="Albersmeier A."/>
            <person name="Kalinowski J."/>
            <person name="Ruckert C."/>
        </authorList>
    </citation>
    <scope>NUCLEOTIDE SEQUENCE</scope>
    <source>
        <strain evidence="3">CGMCC 1.15178</strain>
    </source>
</reference>
<dbReference type="Gene3D" id="2.60.120.260">
    <property type="entry name" value="Galactose-binding domain-like"/>
    <property type="match status" value="1"/>
</dbReference>
<sequence>METVSGHTYYVAVNGSDSQDGLHPDQPWRTIGYAAAAMVAGDCCMVSEGVYRETVSPSSSGREGAPITFKAQPGARVVISGCDPVENWAQRQGGIYEAAMEWSQRGDSGNILFIDGVLSHEAMWPPITDRLDRSQYAVVDSCTNALPVYTIYDEDLLAFSDGHWTGAVVACVNGAGYYISTARVTDFRQGTLYFDGWVSSAPHYRTQSGDIYFLTRSYQALEESEGWHCDAVSGRLSIRLAAGGDPNDHVVEAKRRDYAFDLRGRHYIEIEGFEIRGASITTEQASYCKISHVRVEGIDRCFGDRQSIYGQTKGIELGGHDNIMSGSEIGYFEGIGVNLSGERNRLVNCHIHDGNMEGSYASLVWASGSQHLISRCTIARSGRTCISGVFSRSVIEYCDISHANCLTKDSGIIYLFNHDFDNTDIHHNWLHDNESPHLSFGFYMDAWTSGVNLFRNVVWNIPHHGLHLNRPLQRTLIYNNTFLRSGDADSAVFLLDDMYGMQMINNIFSDGKLVKWGEDCLASHNLFGHDGGFVNADERDFRLRPDSLAYSAGRRIAGVTASTGKMPDLGAYESNEPYWIPGHDFGRETDAKLVHSALRSKSAIGNGGFESNQWAPWEPTKGSPSIVYECAWDFSREGYPSVVRSNKYAAMLGPGDEIRQRITGAEPNAEYELWAGIKLDGEYRSAEHFDAIQKKGALDTAPDGGYAVYRDLRYVGPLVEGDWLKYAEVDFGNPGKYDHLALGLTKISGPIAVEICLDSPDGECLGIISQEMDYENVWRYFFMPIEVTPGVHDVYIKIKGTGRLLFSGFKLGHSNFFGAGATMAIHSSDGAVAERGVFRLNWEAKMAKLPFISGPEETEFEVSFRNNSRYTIYLDDVGLWRPDPGK</sequence>
<keyword evidence="4" id="KW-1185">Reference proteome</keyword>
<name>A0A916YNM0_9BACL</name>
<evidence type="ECO:0008006" key="5">
    <source>
        <dbReference type="Google" id="ProtNLM"/>
    </source>
</evidence>
<dbReference type="PANTHER" id="PTHR36453">
    <property type="entry name" value="SECRETED PROTEIN-RELATED"/>
    <property type="match status" value="1"/>
</dbReference>
<dbReference type="AlphaFoldDB" id="A0A916YNM0"/>
<evidence type="ECO:0000259" key="1">
    <source>
        <dbReference type="Pfam" id="PF03422"/>
    </source>
</evidence>
<dbReference type="InterPro" id="IPR012334">
    <property type="entry name" value="Pectin_lyas_fold"/>
</dbReference>
<dbReference type="InterPro" id="IPR008979">
    <property type="entry name" value="Galactose-bd-like_sf"/>
</dbReference>
<organism evidence="3 4">
    <name type="scientific">Paenibacillus nasutitermitis</name>
    <dbReference type="NCBI Taxonomy" id="1652958"/>
    <lineage>
        <taxon>Bacteria</taxon>
        <taxon>Bacillati</taxon>
        <taxon>Bacillota</taxon>
        <taxon>Bacilli</taxon>
        <taxon>Bacillales</taxon>
        <taxon>Paenibacillaceae</taxon>
        <taxon>Paenibacillus</taxon>
    </lineage>
</organism>
<dbReference type="InterPro" id="IPR005084">
    <property type="entry name" value="CBM6"/>
</dbReference>
<feature type="domain" description="Right handed beta helix" evidence="2">
    <location>
        <begin position="282"/>
        <end position="451"/>
    </location>
</feature>
<dbReference type="Proteomes" id="UP000612456">
    <property type="component" value="Unassembled WGS sequence"/>
</dbReference>
<evidence type="ECO:0000313" key="3">
    <source>
        <dbReference type="EMBL" id="GGD53543.1"/>
    </source>
</evidence>
<dbReference type="GO" id="GO:0030246">
    <property type="term" value="F:carbohydrate binding"/>
    <property type="evidence" value="ECO:0007669"/>
    <property type="project" value="InterPro"/>
</dbReference>
<dbReference type="InterPro" id="IPR011050">
    <property type="entry name" value="Pectin_lyase_fold/virulence"/>
</dbReference>
<protein>
    <recommendedName>
        <fullName evidence="5">Carbohydrate-binding protein</fullName>
    </recommendedName>
</protein>
<dbReference type="Gene3D" id="2.160.20.10">
    <property type="entry name" value="Single-stranded right-handed beta-helix, Pectin lyase-like"/>
    <property type="match status" value="2"/>
</dbReference>
<feature type="domain" description="CBM6" evidence="1">
    <location>
        <begin position="715"/>
        <end position="803"/>
    </location>
</feature>
<dbReference type="PANTHER" id="PTHR36453:SF1">
    <property type="entry name" value="RIGHT HANDED BETA HELIX DOMAIN-CONTAINING PROTEIN"/>
    <property type="match status" value="1"/>
</dbReference>
<evidence type="ECO:0000259" key="2">
    <source>
        <dbReference type="Pfam" id="PF13229"/>
    </source>
</evidence>
<dbReference type="Pfam" id="PF13229">
    <property type="entry name" value="Beta_helix"/>
    <property type="match status" value="1"/>
</dbReference>
<evidence type="ECO:0000313" key="4">
    <source>
        <dbReference type="Proteomes" id="UP000612456"/>
    </source>
</evidence>
<proteinExistence type="predicted"/>
<accession>A0A916YNM0</accession>
<dbReference type="InterPro" id="IPR039448">
    <property type="entry name" value="Beta_helix"/>
</dbReference>
<dbReference type="SUPFAM" id="SSF51126">
    <property type="entry name" value="Pectin lyase-like"/>
    <property type="match status" value="1"/>
</dbReference>
<dbReference type="SUPFAM" id="SSF49785">
    <property type="entry name" value="Galactose-binding domain-like"/>
    <property type="match status" value="1"/>
</dbReference>
<reference evidence="3" key="2">
    <citation type="submission" date="2020-09" db="EMBL/GenBank/DDBJ databases">
        <authorList>
            <person name="Sun Q."/>
            <person name="Zhou Y."/>
        </authorList>
    </citation>
    <scope>NUCLEOTIDE SEQUENCE</scope>
    <source>
        <strain evidence="3">CGMCC 1.15178</strain>
    </source>
</reference>
<dbReference type="CDD" id="cd04084">
    <property type="entry name" value="CBM6_xylanase-like"/>
    <property type="match status" value="1"/>
</dbReference>
<dbReference type="RefSeq" id="WP_188989478.1">
    <property type="nucleotide sequence ID" value="NZ_BMHP01000001.1"/>
</dbReference>
<dbReference type="Pfam" id="PF03422">
    <property type="entry name" value="CBM_6"/>
    <property type="match status" value="1"/>
</dbReference>